<sequence length="188" mass="21563">MKTSLKRIYEHCDPAFFYTKLRVFLSGWKNSKSLPDGIIYEGVSTKPLKFSGASGSQSTTFHVFDAVLGIVHSRKGGEKSFLDFMLDYMPRGHRKFVLNVRKGPSVRNYVERSESDELLKIYNDCVDSVVQFRSFHIQVVTRYVTIQATKEKKHNEPVKNKLVYGTGGTEYMSFLKRVRSETSEVKIS</sequence>
<dbReference type="SUPFAM" id="SSF140959">
    <property type="entry name" value="Indolic compounds 2,3-dioxygenase-like"/>
    <property type="match status" value="1"/>
</dbReference>
<dbReference type="GO" id="GO:0004833">
    <property type="term" value="F:L-tryptophan 2,3-dioxygenase activity"/>
    <property type="evidence" value="ECO:0007669"/>
    <property type="project" value="TreeGrafter"/>
</dbReference>
<keyword evidence="4" id="KW-0349">Heme</keyword>
<dbReference type="GO" id="GO:0020037">
    <property type="term" value="F:heme binding"/>
    <property type="evidence" value="ECO:0007669"/>
    <property type="project" value="InterPro"/>
</dbReference>
<dbReference type="InterPro" id="IPR037217">
    <property type="entry name" value="Trp/Indoleamine_2_3_dOase-like"/>
</dbReference>
<dbReference type="OrthoDB" id="10262710at2759"/>
<comment type="caution">
    <text evidence="5">The sequence shown here is derived from an EMBL/GenBank/DDBJ whole genome shotgun (WGS) entry which is preliminary data.</text>
</comment>
<evidence type="ECO:0000256" key="2">
    <source>
        <dbReference type="ARBA" id="ARBA00022723"/>
    </source>
</evidence>
<feature type="binding site" description="proximal binding residue" evidence="4">
    <location>
        <position position="136"/>
    </location>
    <ligand>
        <name>heme b</name>
        <dbReference type="ChEBI" id="CHEBI:60344"/>
    </ligand>
    <ligandPart>
        <name>Fe</name>
        <dbReference type="ChEBI" id="CHEBI:18248"/>
    </ligandPart>
</feature>
<name>A0A7D9DB65_PARCT</name>
<dbReference type="Gene3D" id="1.20.58.480">
    <property type="match status" value="1"/>
</dbReference>
<dbReference type="PANTHER" id="PTHR28657">
    <property type="entry name" value="INDOLEAMINE 2,3-DIOXYGENASE"/>
    <property type="match status" value="1"/>
</dbReference>
<dbReference type="InterPro" id="IPR000898">
    <property type="entry name" value="Indolamine_dOase"/>
</dbReference>
<dbReference type="GO" id="GO:0034354">
    <property type="term" value="P:'de novo' NAD+ biosynthetic process from L-tryptophan"/>
    <property type="evidence" value="ECO:0007669"/>
    <property type="project" value="TreeGrafter"/>
</dbReference>
<reference evidence="5" key="1">
    <citation type="submission" date="2020-04" db="EMBL/GenBank/DDBJ databases">
        <authorList>
            <person name="Alioto T."/>
            <person name="Alioto T."/>
            <person name="Gomez Garrido J."/>
        </authorList>
    </citation>
    <scope>NUCLEOTIDE SEQUENCE</scope>
    <source>
        <strain evidence="5">A484AB</strain>
    </source>
</reference>
<accession>A0A7D9DB65</accession>
<dbReference type="GO" id="GO:0046872">
    <property type="term" value="F:metal ion binding"/>
    <property type="evidence" value="ECO:0007669"/>
    <property type="project" value="UniProtKB-KW"/>
</dbReference>
<proteinExistence type="inferred from homology"/>
<keyword evidence="2 4" id="KW-0479">Metal-binding</keyword>
<dbReference type="GO" id="GO:0033754">
    <property type="term" value="F:indoleamine 2,3-dioxygenase activity"/>
    <property type="evidence" value="ECO:0007669"/>
    <property type="project" value="TreeGrafter"/>
</dbReference>
<dbReference type="AlphaFoldDB" id="A0A7D9DB65"/>
<dbReference type="GO" id="GO:0019441">
    <property type="term" value="P:L-tryptophan catabolic process to kynurenine"/>
    <property type="evidence" value="ECO:0007669"/>
    <property type="project" value="InterPro"/>
</dbReference>
<dbReference type="PANTHER" id="PTHR28657:SF5">
    <property type="entry name" value="INDOLEAMINE 2,3-DIOXYGENASE"/>
    <property type="match status" value="1"/>
</dbReference>
<gene>
    <name evidence="5" type="ORF">PACLA_8A041710</name>
</gene>
<comment type="similarity">
    <text evidence="1">Belongs to the indoleamine 2,3-dioxygenase family.</text>
</comment>
<evidence type="ECO:0000256" key="4">
    <source>
        <dbReference type="PIRSR" id="PIRSR600898-1"/>
    </source>
</evidence>
<keyword evidence="6" id="KW-1185">Reference proteome</keyword>
<dbReference type="Pfam" id="PF01231">
    <property type="entry name" value="IDO"/>
    <property type="match status" value="1"/>
</dbReference>
<evidence type="ECO:0000256" key="1">
    <source>
        <dbReference type="ARBA" id="ARBA00007119"/>
    </source>
</evidence>
<protein>
    <submittedName>
        <fullName evidence="5">Indoleamine 2,3-dioxygenase 2 isoform X2</fullName>
    </submittedName>
</protein>
<dbReference type="GO" id="GO:0005737">
    <property type="term" value="C:cytoplasm"/>
    <property type="evidence" value="ECO:0007669"/>
    <property type="project" value="TreeGrafter"/>
</dbReference>
<keyword evidence="3 4" id="KW-0408">Iron</keyword>
<evidence type="ECO:0000313" key="6">
    <source>
        <dbReference type="Proteomes" id="UP001152795"/>
    </source>
</evidence>
<evidence type="ECO:0000256" key="3">
    <source>
        <dbReference type="ARBA" id="ARBA00023004"/>
    </source>
</evidence>
<organism evidence="5 6">
    <name type="scientific">Paramuricea clavata</name>
    <name type="common">Red gorgonian</name>
    <name type="synonym">Violescent sea-whip</name>
    <dbReference type="NCBI Taxonomy" id="317549"/>
    <lineage>
        <taxon>Eukaryota</taxon>
        <taxon>Metazoa</taxon>
        <taxon>Cnidaria</taxon>
        <taxon>Anthozoa</taxon>
        <taxon>Octocorallia</taxon>
        <taxon>Malacalcyonacea</taxon>
        <taxon>Plexauridae</taxon>
        <taxon>Paramuricea</taxon>
    </lineage>
</organism>
<dbReference type="Proteomes" id="UP001152795">
    <property type="component" value="Unassembled WGS sequence"/>
</dbReference>
<dbReference type="EMBL" id="CACRXK020000400">
    <property type="protein sequence ID" value="CAB3981535.1"/>
    <property type="molecule type" value="Genomic_DNA"/>
</dbReference>
<evidence type="ECO:0000313" key="5">
    <source>
        <dbReference type="EMBL" id="CAB3981535.1"/>
    </source>
</evidence>